<dbReference type="PANTHER" id="PTHR35790:SF4">
    <property type="entry name" value="HTH-TYPE TRANSCRIPTIONAL REGULATOR PCHR"/>
    <property type="match status" value="1"/>
</dbReference>
<dbReference type="PROSITE" id="PS01117">
    <property type="entry name" value="HTH_MARR_1"/>
    <property type="match status" value="1"/>
</dbReference>
<dbReference type="PRINTS" id="PR00598">
    <property type="entry name" value="HTHMARR"/>
</dbReference>
<dbReference type="GO" id="GO:0003700">
    <property type="term" value="F:DNA-binding transcription factor activity"/>
    <property type="evidence" value="ECO:0007669"/>
    <property type="project" value="InterPro"/>
</dbReference>
<dbReference type="EMBL" id="CP000542">
    <property type="protein sequence ID" value="ABM57600.1"/>
    <property type="molecule type" value="Genomic_DNA"/>
</dbReference>
<keyword evidence="6" id="KW-1185">Reference proteome</keyword>
<dbReference type="InterPro" id="IPR036390">
    <property type="entry name" value="WH_DNA-bd_sf"/>
</dbReference>
<proteinExistence type="predicted"/>
<protein>
    <submittedName>
        <fullName evidence="5">Transcriptional regulator, MarR family</fullName>
    </submittedName>
</protein>
<gene>
    <name evidence="5" type="ordered locus">Veis_1847</name>
</gene>
<dbReference type="InterPro" id="IPR052067">
    <property type="entry name" value="Metal_resp_HTH_trans_reg"/>
</dbReference>
<evidence type="ECO:0000256" key="2">
    <source>
        <dbReference type="ARBA" id="ARBA00023125"/>
    </source>
</evidence>
<keyword evidence="3" id="KW-0804">Transcription</keyword>
<dbReference type="InterPro" id="IPR023187">
    <property type="entry name" value="Tscrpt_reg_MarR-type_CS"/>
</dbReference>
<dbReference type="InterPro" id="IPR036388">
    <property type="entry name" value="WH-like_DNA-bd_sf"/>
</dbReference>
<dbReference type="eggNOG" id="COG1846">
    <property type="taxonomic scope" value="Bacteria"/>
</dbReference>
<dbReference type="KEGG" id="vei:Veis_1847"/>
<dbReference type="OrthoDB" id="8851447at2"/>
<dbReference type="GO" id="GO:0003677">
    <property type="term" value="F:DNA binding"/>
    <property type="evidence" value="ECO:0007669"/>
    <property type="project" value="UniProtKB-KW"/>
</dbReference>
<evidence type="ECO:0000313" key="6">
    <source>
        <dbReference type="Proteomes" id="UP000000374"/>
    </source>
</evidence>
<dbReference type="PROSITE" id="PS50995">
    <property type="entry name" value="HTH_MARR_2"/>
    <property type="match status" value="1"/>
</dbReference>
<feature type="domain" description="HTH marR-type" evidence="4">
    <location>
        <begin position="13"/>
        <end position="146"/>
    </location>
</feature>
<organism evidence="5 6">
    <name type="scientific">Verminephrobacter eiseniae (strain EF01-2)</name>
    <dbReference type="NCBI Taxonomy" id="391735"/>
    <lineage>
        <taxon>Bacteria</taxon>
        <taxon>Pseudomonadati</taxon>
        <taxon>Pseudomonadota</taxon>
        <taxon>Betaproteobacteria</taxon>
        <taxon>Burkholderiales</taxon>
        <taxon>Comamonadaceae</taxon>
        <taxon>Verminephrobacter</taxon>
    </lineage>
</organism>
<dbReference type="Pfam" id="PF12802">
    <property type="entry name" value="MarR_2"/>
    <property type="match status" value="1"/>
</dbReference>
<dbReference type="PANTHER" id="PTHR35790">
    <property type="entry name" value="HTH-TYPE TRANSCRIPTIONAL REGULATOR PCHR"/>
    <property type="match status" value="1"/>
</dbReference>
<keyword evidence="2" id="KW-0238">DNA-binding</keyword>
<reference evidence="6" key="1">
    <citation type="submission" date="2006-12" db="EMBL/GenBank/DDBJ databases">
        <title>Complete sequence of chromosome 1 of Verminephrobacter eiseniae EF01-2.</title>
        <authorList>
            <person name="Copeland A."/>
            <person name="Lucas S."/>
            <person name="Lapidus A."/>
            <person name="Barry K."/>
            <person name="Detter J.C."/>
            <person name="Glavina del Rio T."/>
            <person name="Dalin E."/>
            <person name="Tice H."/>
            <person name="Pitluck S."/>
            <person name="Chertkov O."/>
            <person name="Brettin T."/>
            <person name="Bruce D."/>
            <person name="Han C."/>
            <person name="Tapia R."/>
            <person name="Gilna P."/>
            <person name="Schmutz J."/>
            <person name="Larimer F."/>
            <person name="Land M."/>
            <person name="Hauser L."/>
            <person name="Kyrpides N."/>
            <person name="Kim E."/>
            <person name="Stahl D."/>
            <person name="Richardson P."/>
        </authorList>
    </citation>
    <scope>NUCLEOTIDE SEQUENCE [LARGE SCALE GENOMIC DNA]</scope>
    <source>
        <strain evidence="6">EF01-2</strain>
    </source>
</reference>
<dbReference type="RefSeq" id="WP_011809606.1">
    <property type="nucleotide sequence ID" value="NC_008786.1"/>
</dbReference>
<evidence type="ECO:0000313" key="5">
    <source>
        <dbReference type="EMBL" id="ABM57600.1"/>
    </source>
</evidence>
<dbReference type="SMART" id="SM00347">
    <property type="entry name" value="HTH_MARR"/>
    <property type="match status" value="1"/>
</dbReference>
<sequence length="178" mass="20428">MKRPLNDILDGVSIPFAYKLGYMINSYREPSFRAIEATHGLTRPEILSLIFLCFRDGISAADICDFSGHLKNNISRAITALEGKGLVRREPDPQDQRRLILYITAAGRRLHDKFMPALQQREQDMMACLSETERRTFEGLLRKLCAHGPDWNSKEHWCVTPTKDLPASEQKPRRMKKA</sequence>
<evidence type="ECO:0000256" key="1">
    <source>
        <dbReference type="ARBA" id="ARBA00023015"/>
    </source>
</evidence>
<name>A1WIZ3_VEREI</name>
<dbReference type="Gene3D" id="1.10.10.10">
    <property type="entry name" value="Winged helix-like DNA-binding domain superfamily/Winged helix DNA-binding domain"/>
    <property type="match status" value="1"/>
</dbReference>
<dbReference type="SUPFAM" id="SSF46785">
    <property type="entry name" value="Winged helix' DNA-binding domain"/>
    <property type="match status" value="1"/>
</dbReference>
<keyword evidence="1" id="KW-0805">Transcription regulation</keyword>
<evidence type="ECO:0000259" key="4">
    <source>
        <dbReference type="PROSITE" id="PS50995"/>
    </source>
</evidence>
<accession>A1WIZ3</accession>
<dbReference type="AlphaFoldDB" id="A1WIZ3"/>
<evidence type="ECO:0000256" key="3">
    <source>
        <dbReference type="ARBA" id="ARBA00023163"/>
    </source>
</evidence>
<dbReference type="Proteomes" id="UP000000374">
    <property type="component" value="Chromosome"/>
</dbReference>
<dbReference type="GeneID" id="76460449"/>
<dbReference type="InterPro" id="IPR000835">
    <property type="entry name" value="HTH_MarR-typ"/>
</dbReference>
<dbReference type="HOGENOM" id="CLU_083287_8_3_4"/>
<dbReference type="STRING" id="391735.Veis_1847"/>